<keyword evidence="7" id="KW-0482">Metalloprotease</keyword>
<evidence type="ECO:0000256" key="15">
    <source>
        <dbReference type="ARBA" id="ARBA00076004"/>
    </source>
</evidence>
<keyword evidence="4" id="KW-0479">Metal-binding</keyword>
<evidence type="ECO:0000256" key="13">
    <source>
        <dbReference type="ARBA" id="ARBA00071271"/>
    </source>
</evidence>
<evidence type="ECO:0000256" key="4">
    <source>
        <dbReference type="ARBA" id="ARBA00022723"/>
    </source>
</evidence>
<dbReference type="EC" id="3.4.13.18" evidence="10"/>
<comment type="catalytic activity">
    <reaction evidence="9">
        <text>Hydrolysis of dipeptides, preferentially hydrophobic dipeptides including prolyl amino acids.</text>
        <dbReference type="EC" id="3.4.13.18"/>
    </reaction>
</comment>
<dbReference type="Gene3D" id="3.40.630.10">
    <property type="entry name" value="Zn peptidases"/>
    <property type="match status" value="2"/>
</dbReference>
<dbReference type="PRINTS" id="PR00934">
    <property type="entry name" value="XHISDIPTASE"/>
</dbReference>
<dbReference type="EMBL" id="NDYC01000043">
    <property type="protein sequence ID" value="OXZ26527.1"/>
    <property type="molecule type" value="Genomic_DNA"/>
</dbReference>
<proteinExistence type="inferred from homology"/>
<dbReference type="InterPro" id="IPR001160">
    <property type="entry name" value="Peptidase_M20C"/>
</dbReference>
<evidence type="ECO:0000256" key="5">
    <source>
        <dbReference type="ARBA" id="ARBA00022801"/>
    </source>
</evidence>
<evidence type="ECO:0000313" key="20">
    <source>
        <dbReference type="EMBL" id="OXZ26527.1"/>
    </source>
</evidence>
<dbReference type="GO" id="GO:0005829">
    <property type="term" value="C:cytosol"/>
    <property type="evidence" value="ECO:0007669"/>
    <property type="project" value="TreeGrafter"/>
</dbReference>
<dbReference type="AlphaFoldDB" id="A0A233V288"/>
<evidence type="ECO:0000256" key="12">
    <source>
        <dbReference type="ARBA" id="ARBA00061423"/>
    </source>
</evidence>
<dbReference type="CDD" id="cd03890">
    <property type="entry name" value="M20_pepD"/>
    <property type="match status" value="1"/>
</dbReference>
<dbReference type="Proteomes" id="UP000215413">
    <property type="component" value="Unassembled WGS sequence"/>
</dbReference>
<keyword evidence="3" id="KW-0645">Protease</keyword>
<keyword evidence="6" id="KW-0862">Zinc</keyword>
<dbReference type="FunFam" id="3.40.630.10:FF:000018">
    <property type="entry name" value="Aminoacyl-histidine dipeptidase PepD"/>
    <property type="match status" value="1"/>
</dbReference>
<evidence type="ECO:0000256" key="8">
    <source>
        <dbReference type="ARBA" id="ARBA00023285"/>
    </source>
</evidence>
<dbReference type="SUPFAM" id="SSF53187">
    <property type="entry name" value="Zn-dependent exopeptidases"/>
    <property type="match status" value="1"/>
</dbReference>
<dbReference type="InterPro" id="IPR002933">
    <property type="entry name" value="Peptidase_M20"/>
</dbReference>
<evidence type="ECO:0000256" key="9">
    <source>
        <dbReference type="ARBA" id="ARBA00036421"/>
    </source>
</evidence>
<dbReference type="PANTHER" id="PTHR43501:SF1">
    <property type="entry name" value="CYTOSOL NON-SPECIFIC DIPEPTIDASE"/>
    <property type="match status" value="1"/>
</dbReference>
<comment type="cofactor">
    <cofactor evidence="2">
        <name>Zn(2+)</name>
        <dbReference type="ChEBI" id="CHEBI:29105"/>
    </cofactor>
</comment>
<sequence length="479" mass="52862">MQRYEDLQPKNVFHWFKQLNDIPRGSGNEKGVSDFLVSFAKERGLEVYQDHLNNVIIKKDATKGYENSEPVILQGHMDMVCEKTDDSDHDFLKDPISMHVKDGYVYADNTTLGADDGIAVAFCLAILDSDDVAHPKLEVLVTIDEERGMDGANGVTAEHLSGTRLLNIDTETEGDFIVSCSGGANAITTFKSEKSEGLSKAIEISLSGLNGGHSGLEIQKQNKNAIKVMARLLNKVALEMDFRLQEISGGSKHNAIAKNAHAIITVDDLDKAMNILNEIGEYVRHEGRKTDPNLVLDIKETEKTEFSYSKETSQSIVKFLYLLINDVISTSQDIEGLVQTSSNVGVVEADDEKIKVTCCVRSSVESELHNMFDKIKSLAYLTHGTTVIEKEYPAWEFNTDGELAKVAPALYEEMTGKKANVTAIHAGLECGLLKGVLPDCDMISFGPDIIGAHTPLEHLGIESTQRMYDYTLKLLEKLK</sequence>
<dbReference type="InterPro" id="IPR011650">
    <property type="entry name" value="Peptidase_M20_dimer"/>
</dbReference>
<dbReference type="Proteomes" id="UP000730862">
    <property type="component" value="Unassembled WGS sequence"/>
</dbReference>
<dbReference type="PANTHER" id="PTHR43501">
    <property type="entry name" value="CYTOSOL NON-SPECIFIC DIPEPTIDASE"/>
    <property type="match status" value="1"/>
</dbReference>
<gene>
    <name evidence="20" type="ORF">B9N49_08470</name>
    <name evidence="19" type="ORF">KIA07_07865</name>
</gene>
<dbReference type="GO" id="GO:0046872">
    <property type="term" value="F:metal ion binding"/>
    <property type="evidence" value="ECO:0007669"/>
    <property type="project" value="UniProtKB-KW"/>
</dbReference>
<keyword evidence="8" id="KW-0170">Cobalt</keyword>
<dbReference type="RefSeq" id="WP_094206332.1">
    <property type="nucleotide sequence ID" value="NZ_JAHAIK010000025.1"/>
</dbReference>
<dbReference type="FunFam" id="3.40.630.10:FF:000015">
    <property type="entry name" value="Aminoacyl-histidine dipeptidase PepD"/>
    <property type="match status" value="1"/>
</dbReference>
<dbReference type="Pfam" id="PF07687">
    <property type="entry name" value="M20_dimer"/>
    <property type="match status" value="1"/>
</dbReference>
<evidence type="ECO:0000256" key="3">
    <source>
        <dbReference type="ARBA" id="ARBA00022670"/>
    </source>
</evidence>
<dbReference type="Pfam" id="PF01546">
    <property type="entry name" value="Peptidase_M20"/>
    <property type="match status" value="1"/>
</dbReference>
<comment type="cofactor">
    <cofactor evidence="1">
        <name>Co(2+)</name>
        <dbReference type="ChEBI" id="CHEBI:48828"/>
    </cofactor>
</comment>
<dbReference type="SUPFAM" id="SSF55031">
    <property type="entry name" value="Bacterial exopeptidase dimerisation domain"/>
    <property type="match status" value="1"/>
</dbReference>
<protein>
    <recommendedName>
        <fullName evidence="13">Cytosol non-specific dipeptidase</fullName>
        <ecNumber evidence="10">3.4.13.18</ecNumber>
    </recommendedName>
    <alternativeName>
        <fullName evidence="16">Aminoacyl-histidine dipeptidase</fullName>
    </alternativeName>
    <alternativeName>
        <fullName evidence="15">Beta-alanyl-histidine dipeptidase</fullName>
    </alternativeName>
    <alternativeName>
        <fullName evidence="14">Carnosinase</fullName>
    </alternativeName>
    <alternativeName>
        <fullName evidence="11">Peptidase D</fullName>
    </alternativeName>
    <alternativeName>
        <fullName evidence="17">Xaa-His dipeptidase</fullName>
    </alternativeName>
</protein>
<dbReference type="GO" id="GO:0006508">
    <property type="term" value="P:proteolysis"/>
    <property type="evidence" value="ECO:0007669"/>
    <property type="project" value="UniProtKB-KW"/>
</dbReference>
<feature type="domain" description="Peptidase M20 dimerisation" evidence="18">
    <location>
        <begin position="211"/>
        <end position="289"/>
    </location>
</feature>
<accession>A0A233V288</accession>
<organism evidence="20 21">
    <name type="scientific">Finegoldia magna</name>
    <name type="common">Peptostreptococcus magnus</name>
    <dbReference type="NCBI Taxonomy" id="1260"/>
    <lineage>
        <taxon>Bacteria</taxon>
        <taxon>Bacillati</taxon>
        <taxon>Bacillota</taxon>
        <taxon>Tissierellia</taxon>
        <taxon>Tissierellales</taxon>
        <taxon>Peptoniphilaceae</taxon>
        <taxon>Finegoldia</taxon>
    </lineage>
</organism>
<dbReference type="GO" id="GO:0070573">
    <property type="term" value="F:metallodipeptidase activity"/>
    <property type="evidence" value="ECO:0007669"/>
    <property type="project" value="TreeGrafter"/>
</dbReference>
<dbReference type="EMBL" id="JAHAIK010000025">
    <property type="protein sequence ID" value="MBS5965559.1"/>
    <property type="molecule type" value="Genomic_DNA"/>
</dbReference>
<evidence type="ECO:0000256" key="16">
    <source>
        <dbReference type="ARBA" id="ARBA00077688"/>
    </source>
</evidence>
<reference evidence="21" key="2">
    <citation type="submission" date="2017-04" db="EMBL/GenBank/DDBJ databases">
        <title>Finegoldia magna isolated from orthopedic joint implant-associated infections.</title>
        <authorList>
            <person name="Bjorklund S."/>
            <person name="Bruggemann H."/>
            <person name="Jensen A."/>
            <person name="Hellmark B."/>
            <person name="Soderquist B."/>
        </authorList>
    </citation>
    <scope>NUCLEOTIDE SEQUENCE [LARGE SCALE GENOMIC DNA]</scope>
    <source>
        <strain evidence="21">CCUG 54800</strain>
    </source>
</reference>
<evidence type="ECO:0000256" key="11">
    <source>
        <dbReference type="ARBA" id="ARBA00044252"/>
    </source>
</evidence>
<dbReference type="PIRSF" id="PIRSF016599">
    <property type="entry name" value="Xaa-His_dipept"/>
    <property type="match status" value="1"/>
</dbReference>
<keyword evidence="5" id="KW-0378">Hydrolase</keyword>
<name>A0A233V288_FINMA</name>
<evidence type="ECO:0000313" key="19">
    <source>
        <dbReference type="EMBL" id="MBS5965559.1"/>
    </source>
</evidence>
<reference evidence="20" key="1">
    <citation type="journal article" date="2017" name="J. Clin. Microbiol.">
        <title>Finegoldia magna Isolated from Orthopedic Joint Implant-Associated Infections.</title>
        <authorList>
            <person name="Soderquist B."/>
            <person name="Bjorklund S."/>
            <person name="Hellmark B."/>
            <person name="Jensen A."/>
            <person name="Bruggemann H."/>
        </authorList>
    </citation>
    <scope>NUCLEOTIDE SEQUENCE</scope>
    <source>
        <strain evidence="20">CCUG 54800</strain>
    </source>
</reference>
<reference evidence="19" key="3">
    <citation type="submission" date="2021-02" db="EMBL/GenBank/DDBJ databases">
        <title>Infant gut strain persistence is associated with maternal origin, phylogeny, and functional potential including surface adhesion and iron acquisition.</title>
        <authorList>
            <person name="Lou Y.C."/>
        </authorList>
    </citation>
    <scope>NUCLEOTIDE SEQUENCE</scope>
    <source>
        <strain evidence="19">L3_058_000G1_dasL3_058_000G1_concoct_72</strain>
    </source>
</reference>
<dbReference type="NCBIfam" id="TIGR01893">
    <property type="entry name" value="aa-his-dipept"/>
    <property type="match status" value="1"/>
</dbReference>
<comment type="similarity">
    <text evidence="12">Belongs to the peptidase M20C family.</text>
</comment>
<evidence type="ECO:0000256" key="6">
    <source>
        <dbReference type="ARBA" id="ARBA00022833"/>
    </source>
</evidence>
<evidence type="ECO:0000256" key="2">
    <source>
        <dbReference type="ARBA" id="ARBA00001947"/>
    </source>
</evidence>
<comment type="caution">
    <text evidence="20">The sequence shown here is derived from an EMBL/GenBank/DDBJ whole genome shotgun (WGS) entry which is preliminary data.</text>
</comment>
<evidence type="ECO:0000256" key="14">
    <source>
        <dbReference type="ARBA" id="ARBA00075285"/>
    </source>
</evidence>
<evidence type="ECO:0000256" key="17">
    <source>
        <dbReference type="ARBA" id="ARBA00078074"/>
    </source>
</evidence>
<evidence type="ECO:0000259" key="18">
    <source>
        <dbReference type="Pfam" id="PF07687"/>
    </source>
</evidence>
<evidence type="ECO:0000313" key="21">
    <source>
        <dbReference type="Proteomes" id="UP000215413"/>
    </source>
</evidence>
<evidence type="ECO:0000256" key="1">
    <source>
        <dbReference type="ARBA" id="ARBA00001941"/>
    </source>
</evidence>
<evidence type="ECO:0000256" key="10">
    <source>
        <dbReference type="ARBA" id="ARBA00038976"/>
    </source>
</evidence>
<evidence type="ECO:0000256" key="7">
    <source>
        <dbReference type="ARBA" id="ARBA00023049"/>
    </source>
</evidence>
<dbReference type="InterPro" id="IPR036264">
    <property type="entry name" value="Bact_exopeptidase_dim_dom"/>
</dbReference>